<dbReference type="Pfam" id="PF10320">
    <property type="entry name" value="7TM_GPCR_Srsx"/>
    <property type="match status" value="1"/>
</dbReference>
<evidence type="ECO:0000313" key="7">
    <source>
        <dbReference type="EMBL" id="CAD2199511.1"/>
    </source>
</evidence>
<evidence type="ECO:0000256" key="3">
    <source>
        <dbReference type="ARBA" id="ARBA00022989"/>
    </source>
</evidence>
<comment type="caution">
    <text evidence="7">The sequence shown here is derived from an EMBL/GenBank/DDBJ whole genome shotgun (WGS) entry which is preliminary data.</text>
</comment>
<dbReference type="InterPro" id="IPR000276">
    <property type="entry name" value="GPCR_Rhodpsn"/>
</dbReference>
<keyword evidence="3 5" id="KW-1133">Transmembrane helix</keyword>
<evidence type="ECO:0000256" key="1">
    <source>
        <dbReference type="ARBA" id="ARBA00004370"/>
    </source>
</evidence>
<accession>A0A6V7XJS5</accession>
<dbReference type="PANTHER" id="PTHR23360">
    <property type="entry name" value="G-PROTEIN COUPLED RECEPTORS FAMILY 1 PROFILE DOMAIN-CONTAINING PROTEIN-RELATED"/>
    <property type="match status" value="1"/>
</dbReference>
<dbReference type="AlphaFoldDB" id="A0A6V7XJS5"/>
<comment type="subcellular location">
    <subcellularLocation>
        <location evidence="1">Membrane</location>
    </subcellularLocation>
</comment>
<feature type="transmembrane region" description="Helical" evidence="5">
    <location>
        <begin position="71"/>
        <end position="94"/>
    </location>
</feature>
<dbReference type="InterPro" id="IPR019424">
    <property type="entry name" value="7TM_GPCR_Srsx"/>
</dbReference>
<dbReference type="SMART" id="SM01381">
    <property type="entry name" value="7TM_GPCR_Srsx"/>
    <property type="match status" value="1"/>
</dbReference>
<feature type="domain" description="G-protein coupled receptors family 1 profile" evidence="6">
    <location>
        <begin position="1"/>
        <end position="173"/>
    </location>
</feature>
<dbReference type="OrthoDB" id="5820127at2759"/>
<sequence>MASTAADRLLSVLIPIKYNKINIRLYLSIHTLLAISSGIWMSINAINLSNKYPTLPVTGRIGDLFVLDMQIIFKFIMILCALNAVIYLIIWIVIRCSHKATNSGGIPSDTQSRLLKSLVLIVSIVIGGYVINSIYRLIVNQFFELNDIQNWSVGMFGGTLLNIGASSETPILYIFSSIYREAINKQLKRFSCKKFQKNKISAVPGFVNCSGVKTKQLINAGGGGGGGEEEELLIIIMFIQ</sequence>
<protein>
    <recommendedName>
        <fullName evidence="6">G-protein coupled receptors family 1 profile domain-containing protein</fullName>
    </recommendedName>
</protein>
<dbReference type="InterPro" id="IPR017452">
    <property type="entry name" value="GPCR_Rhodpsn_7TM"/>
</dbReference>
<dbReference type="GO" id="GO:0004930">
    <property type="term" value="F:G protein-coupled receptor activity"/>
    <property type="evidence" value="ECO:0007669"/>
    <property type="project" value="InterPro"/>
</dbReference>
<dbReference type="Proteomes" id="UP000580250">
    <property type="component" value="Unassembled WGS sequence"/>
</dbReference>
<proteinExistence type="predicted"/>
<organism evidence="7 8">
    <name type="scientific">Meloidogyne enterolobii</name>
    <name type="common">Root-knot nematode worm</name>
    <name type="synonym">Meloidogyne mayaguensis</name>
    <dbReference type="NCBI Taxonomy" id="390850"/>
    <lineage>
        <taxon>Eukaryota</taxon>
        <taxon>Metazoa</taxon>
        <taxon>Ecdysozoa</taxon>
        <taxon>Nematoda</taxon>
        <taxon>Chromadorea</taxon>
        <taxon>Rhabditida</taxon>
        <taxon>Tylenchina</taxon>
        <taxon>Tylenchomorpha</taxon>
        <taxon>Tylenchoidea</taxon>
        <taxon>Meloidogynidae</taxon>
        <taxon>Meloidogyninae</taxon>
        <taxon>Meloidogyne</taxon>
    </lineage>
</organism>
<keyword evidence="2 5" id="KW-0812">Transmembrane</keyword>
<dbReference type="EMBL" id="CAJEWN010001706">
    <property type="protein sequence ID" value="CAD2199511.1"/>
    <property type="molecule type" value="Genomic_DNA"/>
</dbReference>
<dbReference type="PROSITE" id="PS50262">
    <property type="entry name" value="G_PROTEIN_RECEP_F1_2"/>
    <property type="match status" value="1"/>
</dbReference>
<reference evidence="7 8" key="1">
    <citation type="submission" date="2020-08" db="EMBL/GenBank/DDBJ databases">
        <authorList>
            <person name="Koutsovoulos G."/>
            <person name="Danchin GJ E."/>
        </authorList>
    </citation>
    <scope>NUCLEOTIDE SEQUENCE [LARGE SCALE GENOMIC DNA]</scope>
</reference>
<evidence type="ECO:0000259" key="6">
    <source>
        <dbReference type="PROSITE" id="PS50262"/>
    </source>
</evidence>
<evidence type="ECO:0000256" key="4">
    <source>
        <dbReference type="ARBA" id="ARBA00023136"/>
    </source>
</evidence>
<dbReference type="SUPFAM" id="SSF81321">
    <property type="entry name" value="Family A G protein-coupled receptor-like"/>
    <property type="match status" value="1"/>
</dbReference>
<gene>
    <name evidence="7" type="ORF">MENT_LOCUS52910</name>
</gene>
<evidence type="ECO:0000256" key="5">
    <source>
        <dbReference type="SAM" id="Phobius"/>
    </source>
</evidence>
<name>A0A6V7XJS5_MELEN</name>
<dbReference type="GO" id="GO:0016020">
    <property type="term" value="C:membrane"/>
    <property type="evidence" value="ECO:0007669"/>
    <property type="project" value="UniProtKB-SubCell"/>
</dbReference>
<keyword evidence="4 5" id="KW-0472">Membrane</keyword>
<dbReference type="InterPro" id="IPR047130">
    <property type="entry name" value="7TM_GPCR_Srsx_nematod"/>
</dbReference>
<evidence type="ECO:0000313" key="8">
    <source>
        <dbReference type="Proteomes" id="UP000580250"/>
    </source>
</evidence>
<dbReference type="Gene3D" id="1.20.1070.10">
    <property type="entry name" value="Rhodopsin 7-helix transmembrane proteins"/>
    <property type="match status" value="1"/>
</dbReference>
<feature type="transmembrane region" description="Helical" evidence="5">
    <location>
        <begin position="155"/>
        <end position="179"/>
    </location>
</feature>
<feature type="transmembrane region" description="Helical" evidence="5">
    <location>
        <begin position="21"/>
        <end position="43"/>
    </location>
</feature>
<dbReference type="PANTHER" id="PTHR23360:SF5">
    <property type="entry name" value="G-PROTEIN COUPLED RECEPTORS FAMILY 1 PROFILE DOMAIN-CONTAINING PROTEIN"/>
    <property type="match status" value="1"/>
</dbReference>
<feature type="transmembrane region" description="Helical" evidence="5">
    <location>
        <begin position="114"/>
        <end position="135"/>
    </location>
</feature>
<evidence type="ECO:0000256" key="2">
    <source>
        <dbReference type="ARBA" id="ARBA00022692"/>
    </source>
</evidence>